<organism evidence="1 2">
    <name type="scientific">Puniceibacterium sediminis</name>
    <dbReference type="NCBI Taxonomy" id="1608407"/>
    <lineage>
        <taxon>Bacteria</taxon>
        <taxon>Pseudomonadati</taxon>
        <taxon>Pseudomonadota</taxon>
        <taxon>Alphaproteobacteria</taxon>
        <taxon>Rhodobacterales</taxon>
        <taxon>Paracoccaceae</taxon>
        <taxon>Puniceibacterium</taxon>
    </lineage>
</organism>
<accession>A0A238Z523</accession>
<dbReference type="EMBL" id="FZNN01000024">
    <property type="protein sequence ID" value="SNR78390.1"/>
    <property type="molecule type" value="Genomic_DNA"/>
</dbReference>
<dbReference type="RefSeq" id="WP_089273315.1">
    <property type="nucleotide sequence ID" value="NZ_FZNN01000024.1"/>
</dbReference>
<dbReference type="OrthoDB" id="7837902at2"/>
<protein>
    <submittedName>
        <fullName evidence="1">Uncharacterized protein</fullName>
    </submittedName>
</protein>
<name>A0A238Z523_9RHOB</name>
<proteinExistence type="predicted"/>
<evidence type="ECO:0000313" key="2">
    <source>
        <dbReference type="Proteomes" id="UP000198417"/>
    </source>
</evidence>
<sequence>MTYQAFRPIFKSETFLSEVLGARPVMFESSFADTDDAKFYSAVPDVSLEYGISEAKRQRRFDGRVALLPQLNLSDYTFRAVIDFVEIKAKSRGYVNWAHLSEWLKTRTQLSCSITGNGKDKVFIKVQEPDRHHLVRLLDAINEHASLSTDGNLNAVEVSIDICPTKQRLHEYLPESQRLSLVDYERMNWRMTEHLNRHFLPPQEFWDYQRGKPRSVYEDGMHWLFTRPSVDRILRSSWSSQHALMIQESHGIQFPVHLPFLQEMEPRNYRQPNVNGTTYWGEKNGDVSFRVMYKLKDNQNRGDGEFELLSAYDRRARIEVTLRGKALRDNKLENCWNIGDGLRMLRRKFFKFWIPTLPLTADTCVSSLDLERFQRGGVLAVLQAAKAERERHSHLNRRVRGRRLRKGWRRMANDEHEGLQAYTQMNKRCADALSRTEKSWANLD</sequence>
<dbReference type="AlphaFoldDB" id="A0A238Z523"/>
<evidence type="ECO:0000313" key="1">
    <source>
        <dbReference type="EMBL" id="SNR78390.1"/>
    </source>
</evidence>
<dbReference type="Proteomes" id="UP000198417">
    <property type="component" value="Unassembled WGS sequence"/>
</dbReference>
<reference evidence="1 2" key="1">
    <citation type="submission" date="2017-06" db="EMBL/GenBank/DDBJ databases">
        <authorList>
            <person name="Kim H.J."/>
            <person name="Triplett B.A."/>
        </authorList>
    </citation>
    <scope>NUCLEOTIDE SEQUENCE [LARGE SCALE GENOMIC DNA]</scope>
    <source>
        <strain evidence="1 2">DSM 29052</strain>
    </source>
</reference>
<keyword evidence="2" id="KW-1185">Reference proteome</keyword>
<gene>
    <name evidence="1" type="ORF">SAMN06265370_12428</name>
</gene>